<dbReference type="PATRIC" id="fig|45056.6.peg.1001"/>
<proteinExistence type="predicted"/>
<dbReference type="EMBL" id="LR134418">
    <property type="protein sequence ID" value="VEH84904.1"/>
    <property type="molecule type" value="Genomic_DNA"/>
</dbReference>
<dbReference type="GO" id="GO:0003978">
    <property type="term" value="F:UDP-glucose 4-epimerase activity"/>
    <property type="evidence" value="ECO:0007669"/>
    <property type="project" value="UniProtKB-EC"/>
</dbReference>
<dbReference type="PANTHER" id="PTHR43245">
    <property type="entry name" value="BIFUNCTIONAL POLYMYXIN RESISTANCE PROTEIN ARNA"/>
    <property type="match status" value="1"/>
</dbReference>
<keyword evidence="4" id="KW-1185">Reference proteome</keyword>
<reference evidence="2 4" key="1">
    <citation type="submission" date="2015-11" db="EMBL/GenBank/DDBJ databases">
        <title>Identification of large and diverse effector repertoires of 38 Legionella species.</title>
        <authorList>
            <person name="Burstein D."/>
            <person name="Amaro F."/>
            <person name="Zusman T."/>
            <person name="Lifshitz Z."/>
            <person name="Cohen O."/>
            <person name="Gilbert J.A."/>
            <person name="Pupko T."/>
            <person name="Shuman H.A."/>
            <person name="Segal G."/>
        </authorList>
    </citation>
    <scope>NUCLEOTIDE SEQUENCE [LARGE SCALE GENOMIC DNA]</scope>
    <source>
        <strain evidence="2 4">1762-AUS-E</strain>
    </source>
</reference>
<geneLocation type="plasmid" evidence="3 5">
    <name>9</name>
</geneLocation>
<feature type="domain" description="NAD-dependent epimerase/dehydratase" evidence="1">
    <location>
        <begin position="5"/>
        <end position="235"/>
    </location>
</feature>
<dbReference type="KEGG" id="ladl:NCTC12735_00524"/>
<evidence type="ECO:0000313" key="5">
    <source>
        <dbReference type="Proteomes" id="UP000281170"/>
    </source>
</evidence>
<dbReference type="EMBL" id="LNKA01000001">
    <property type="protein sequence ID" value="KTC66308.1"/>
    <property type="molecule type" value="Genomic_DNA"/>
</dbReference>
<dbReference type="InterPro" id="IPR001509">
    <property type="entry name" value="Epimerase_deHydtase"/>
</dbReference>
<dbReference type="InterPro" id="IPR050177">
    <property type="entry name" value="Lipid_A_modif_metabolic_enz"/>
</dbReference>
<dbReference type="PANTHER" id="PTHR43245:SF13">
    <property type="entry name" value="UDP-D-APIOSE_UDP-D-XYLOSE SYNTHASE 2"/>
    <property type="match status" value="1"/>
</dbReference>
<dbReference type="RefSeq" id="WP_058461995.1">
    <property type="nucleotide sequence ID" value="NZ_CAAAHS010000002.1"/>
</dbReference>
<dbReference type="SUPFAM" id="SSF51735">
    <property type="entry name" value="NAD(P)-binding Rossmann-fold domains"/>
    <property type="match status" value="1"/>
</dbReference>
<organism evidence="2 4">
    <name type="scientific">Legionella adelaidensis</name>
    <dbReference type="NCBI Taxonomy" id="45056"/>
    <lineage>
        <taxon>Bacteria</taxon>
        <taxon>Pseudomonadati</taxon>
        <taxon>Pseudomonadota</taxon>
        <taxon>Gammaproteobacteria</taxon>
        <taxon>Legionellales</taxon>
        <taxon>Legionellaceae</taxon>
        <taxon>Legionella</taxon>
    </lineage>
</organism>
<dbReference type="EC" id="5.1.3.2" evidence="3"/>
<dbReference type="STRING" id="45056.Lade_0966"/>
<dbReference type="AlphaFoldDB" id="A0A0W0R5D9"/>
<dbReference type="Pfam" id="PF01370">
    <property type="entry name" value="Epimerase"/>
    <property type="match status" value="1"/>
</dbReference>
<evidence type="ECO:0000313" key="3">
    <source>
        <dbReference type="EMBL" id="VEH84904.1"/>
    </source>
</evidence>
<evidence type="ECO:0000313" key="4">
    <source>
        <dbReference type="Proteomes" id="UP000054859"/>
    </source>
</evidence>
<dbReference type="OrthoDB" id="9803010at2"/>
<dbReference type="Gene3D" id="3.40.50.720">
    <property type="entry name" value="NAD(P)-binding Rossmann-like Domain"/>
    <property type="match status" value="1"/>
</dbReference>
<gene>
    <name evidence="3" type="primary">galE_1</name>
    <name evidence="2" type="ORF">Lade_0966</name>
    <name evidence="3" type="ORF">NCTC12735_00524</name>
</gene>
<name>A0A0W0R5D9_9GAMM</name>
<keyword evidence="3" id="KW-0413">Isomerase</keyword>
<dbReference type="InterPro" id="IPR036291">
    <property type="entry name" value="NAD(P)-bd_dom_sf"/>
</dbReference>
<dbReference type="Gene3D" id="3.90.25.10">
    <property type="entry name" value="UDP-galactose 4-epimerase, domain 1"/>
    <property type="match status" value="1"/>
</dbReference>
<keyword evidence="3" id="KW-0614">Plasmid</keyword>
<reference evidence="3 5" key="2">
    <citation type="submission" date="2018-12" db="EMBL/GenBank/DDBJ databases">
        <authorList>
            <consortium name="Pathogen Informatics"/>
        </authorList>
    </citation>
    <scope>NUCLEOTIDE SEQUENCE [LARGE SCALE GENOMIC DNA]</scope>
    <source>
        <strain evidence="3 5">NCTC12735</strain>
        <plasmid evidence="5">9</plasmid>
    </source>
</reference>
<dbReference type="Proteomes" id="UP000054859">
    <property type="component" value="Unassembled WGS sequence"/>
</dbReference>
<protein>
    <submittedName>
        <fullName evidence="2">NAD dependent epimerase/dehydratase family protein</fullName>
        <ecNumber evidence="3">5.1.3.2</ecNumber>
    </submittedName>
</protein>
<accession>A0A0W0R5D9</accession>
<evidence type="ECO:0000313" key="2">
    <source>
        <dbReference type="EMBL" id="KTC66308.1"/>
    </source>
</evidence>
<evidence type="ECO:0000259" key="1">
    <source>
        <dbReference type="Pfam" id="PF01370"/>
    </source>
</evidence>
<dbReference type="Proteomes" id="UP000281170">
    <property type="component" value="Plasmid 9"/>
</dbReference>
<sequence>MAKYIITGGCGFIGSHLTKKLLDSGHEVIVIDDLSNGKKRFSQAEYVIESIEFFSKIRKFFIDCDACFHLAAIPTVEISFEDWMPVHRVNLQGSLNVFRAAMEAGNIPVIYASSCGVYGDTTALPLREDLFINPLSSYGCDKYSAELNAFFLNRIYGLPSIGLRFFNVYGPGQPPNSPYSGVITRFITQMLKEEPFIIYGDGEQTRDFVFVQDIVNSLLHAIKIVEDKAEVINICTGIPTTINQLASKIAELTHKKNKTQWDPPRVFDVRNSWGSTEKMKKKGFKTEILLDQGLRETIHFFQHEK</sequence>